<evidence type="ECO:0008006" key="8">
    <source>
        <dbReference type="Google" id="ProtNLM"/>
    </source>
</evidence>
<keyword evidence="2" id="KW-0285">Flavoprotein</keyword>
<evidence type="ECO:0000256" key="4">
    <source>
        <dbReference type="ARBA" id="ARBA00023002"/>
    </source>
</evidence>
<evidence type="ECO:0000256" key="2">
    <source>
        <dbReference type="ARBA" id="ARBA00022630"/>
    </source>
</evidence>
<keyword evidence="4" id="KW-0560">Oxidoreductase</keyword>
<organism evidence="6 7">
    <name type="scientific">Zasmidium cellare</name>
    <name type="common">Wine cellar mold</name>
    <name type="synonym">Racodium cellare</name>
    <dbReference type="NCBI Taxonomy" id="395010"/>
    <lineage>
        <taxon>Eukaryota</taxon>
        <taxon>Fungi</taxon>
        <taxon>Dikarya</taxon>
        <taxon>Ascomycota</taxon>
        <taxon>Pezizomycotina</taxon>
        <taxon>Dothideomycetes</taxon>
        <taxon>Dothideomycetidae</taxon>
        <taxon>Mycosphaerellales</taxon>
        <taxon>Mycosphaerellaceae</taxon>
        <taxon>Zasmidium</taxon>
    </lineage>
</organism>
<keyword evidence="7" id="KW-1185">Reference proteome</keyword>
<evidence type="ECO:0000256" key="5">
    <source>
        <dbReference type="ARBA" id="ARBA00023033"/>
    </source>
</evidence>
<dbReference type="EMBL" id="JAXOVC010000005">
    <property type="protein sequence ID" value="KAK4501323.1"/>
    <property type="molecule type" value="Genomic_DNA"/>
</dbReference>
<sequence length="416" mass="45721">MSPKLLIIGGGVGGLALAHGCKKHNIAFHVYERDRTEAYRAQGYRVRIGGPSVTALQNLLTEQLYNDFEVSCADNRAADIAEIDAETGRVDLPNVGDDVRAKLDGHPSGWCVDRSAFRNVLIRGLSENEISYDKVFERYELTDDGVTAYFEDGSQATGTLLVGADGKNSNVRKQLLPQIEPQETGVRCIYGKTLITPEILSTLPPTAAKSMSFIKDRSQETLAIMGLEPITFPNRNELSQRGIGYPPDYLFWALTGPSDVLGFGSEEKRYLSTEESEQAALKVTSHWDFRVRTIIQNQARGETSAFSLTAISDTLPTWSPNARVTIIGDAIHPMAPTGSGAVMALNDASILCTELCEHGFGERAVGAYEKRMREVSGEAVKTSWNVVMKLKGMRRSNEMHLGEMAMTIRAKNAVRR</sequence>
<accession>A0ABR0EKK3</accession>
<keyword evidence="3" id="KW-0274">FAD</keyword>
<dbReference type="InterPro" id="IPR036188">
    <property type="entry name" value="FAD/NAD-bd_sf"/>
</dbReference>
<dbReference type="Gene3D" id="3.50.50.60">
    <property type="entry name" value="FAD/NAD(P)-binding domain"/>
    <property type="match status" value="1"/>
</dbReference>
<name>A0ABR0EKK3_ZASCE</name>
<evidence type="ECO:0000256" key="3">
    <source>
        <dbReference type="ARBA" id="ARBA00022827"/>
    </source>
</evidence>
<dbReference type="PANTHER" id="PTHR47178">
    <property type="entry name" value="MONOOXYGENASE, FAD-BINDING"/>
    <property type="match status" value="1"/>
</dbReference>
<dbReference type="PANTHER" id="PTHR47178:SF5">
    <property type="entry name" value="FAD-BINDING DOMAIN-CONTAINING PROTEIN"/>
    <property type="match status" value="1"/>
</dbReference>
<dbReference type="Proteomes" id="UP001305779">
    <property type="component" value="Unassembled WGS sequence"/>
</dbReference>
<comment type="caution">
    <text evidence="6">The sequence shown here is derived from an EMBL/GenBank/DDBJ whole genome shotgun (WGS) entry which is preliminary data.</text>
</comment>
<gene>
    <name evidence="6" type="ORF">PRZ48_007131</name>
</gene>
<proteinExistence type="predicted"/>
<keyword evidence="5" id="KW-0503">Monooxygenase</keyword>
<dbReference type="Pfam" id="PF13450">
    <property type="entry name" value="NAD_binding_8"/>
    <property type="match status" value="1"/>
</dbReference>
<reference evidence="6 7" key="1">
    <citation type="journal article" date="2023" name="G3 (Bethesda)">
        <title>A chromosome-level genome assembly of Zasmidium syzygii isolated from banana leaves.</title>
        <authorList>
            <person name="van Westerhoven A.C."/>
            <person name="Mehrabi R."/>
            <person name="Talebi R."/>
            <person name="Steentjes M.B.F."/>
            <person name="Corcolon B."/>
            <person name="Chong P.A."/>
            <person name="Kema G.H.J."/>
            <person name="Seidl M.F."/>
        </authorList>
    </citation>
    <scope>NUCLEOTIDE SEQUENCE [LARGE SCALE GENOMIC DNA]</scope>
    <source>
        <strain evidence="6 7">P124</strain>
    </source>
</reference>
<comment type="cofactor">
    <cofactor evidence="1">
        <name>FAD</name>
        <dbReference type="ChEBI" id="CHEBI:57692"/>
    </cofactor>
</comment>
<dbReference type="PRINTS" id="PR00420">
    <property type="entry name" value="RNGMNOXGNASE"/>
</dbReference>
<evidence type="ECO:0000313" key="6">
    <source>
        <dbReference type="EMBL" id="KAK4501323.1"/>
    </source>
</evidence>
<dbReference type="SUPFAM" id="SSF51905">
    <property type="entry name" value="FAD/NAD(P)-binding domain"/>
    <property type="match status" value="1"/>
</dbReference>
<evidence type="ECO:0000256" key="1">
    <source>
        <dbReference type="ARBA" id="ARBA00001974"/>
    </source>
</evidence>
<protein>
    <recommendedName>
        <fullName evidence="8">FAD-binding domain-containing protein</fullName>
    </recommendedName>
</protein>
<evidence type="ECO:0000313" key="7">
    <source>
        <dbReference type="Proteomes" id="UP001305779"/>
    </source>
</evidence>